<sequence>MSQRRAAPTATTLAAPGQRASRSSRGRLAPLAQLGPSTRPAAGTPLQHSSRRKHHPAASPSPPTPSQVVWARWEAAQKDKYRVHGPPPAEPHGVATILQDGQATPPFFGCIVGGVVWVTRNAAVFTPLSLTVFRGSLHSGLR</sequence>
<dbReference type="EMBL" id="JANPWB010000002">
    <property type="protein sequence ID" value="KAJ1209169.1"/>
    <property type="molecule type" value="Genomic_DNA"/>
</dbReference>
<protein>
    <submittedName>
        <fullName evidence="2">Uncharacterized protein</fullName>
    </submittedName>
</protein>
<feature type="compositionally biased region" description="Low complexity" evidence="1">
    <location>
        <begin position="1"/>
        <end position="16"/>
    </location>
</feature>
<feature type="region of interest" description="Disordered" evidence="1">
    <location>
        <begin position="1"/>
        <end position="67"/>
    </location>
</feature>
<evidence type="ECO:0000256" key="1">
    <source>
        <dbReference type="SAM" id="MobiDB-lite"/>
    </source>
</evidence>
<reference evidence="2" key="1">
    <citation type="journal article" date="2022" name="bioRxiv">
        <title>Sequencing and chromosome-scale assembly of the giantPleurodeles waltlgenome.</title>
        <authorList>
            <person name="Brown T."/>
            <person name="Elewa A."/>
            <person name="Iarovenko S."/>
            <person name="Subramanian E."/>
            <person name="Araus A.J."/>
            <person name="Petzold A."/>
            <person name="Susuki M."/>
            <person name="Suzuki K.-i.T."/>
            <person name="Hayashi T."/>
            <person name="Toyoda A."/>
            <person name="Oliveira C."/>
            <person name="Osipova E."/>
            <person name="Leigh N.D."/>
            <person name="Simon A."/>
            <person name="Yun M.H."/>
        </authorList>
    </citation>
    <scope>NUCLEOTIDE SEQUENCE</scope>
    <source>
        <strain evidence="2">20211129_DDA</strain>
        <tissue evidence="2">Liver</tissue>
    </source>
</reference>
<gene>
    <name evidence="2" type="ORF">NDU88_004547</name>
</gene>
<evidence type="ECO:0000313" key="2">
    <source>
        <dbReference type="EMBL" id="KAJ1209169.1"/>
    </source>
</evidence>
<keyword evidence="3" id="KW-1185">Reference proteome</keyword>
<accession>A0AAV7WAP0</accession>
<proteinExistence type="predicted"/>
<dbReference type="AlphaFoldDB" id="A0AAV7WAP0"/>
<comment type="caution">
    <text evidence="2">The sequence shown here is derived from an EMBL/GenBank/DDBJ whole genome shotgun (WGS) entry which is preliminary data.</text>
</comment>
<dbReference type="Proteomes" id="UP001066276">
    <property type="component" value="Chromosome 1_2"/>
</dbReference>
<organism evidence="2 3">
    <name type="scientific">Pleurodeles waltl</name>
    <name type="common">Iberian ribbed newt</name>
    <dbReference type="NCBI Taxonomy" id="8319"/>
    <lineage>
        <taxon>Eukaryota</taxon>
        <taxon>Metazoa</taxon>
        <taxon>Chordata</taxon>
        <taxon>Craniata</taxon>
        <taxon>Vertebrata</taxon>
        <taxon>Euteleostomi</taxon>
        <taxon>Amphibia</taxon>
        <taxon>Batrachia</taxon>
        <taxon>Caudata</taxon>
        <taxon>Salamandroidea</taxon>
        <taxon>Salamandridae</taxon>
        <taxon>Pleurodelinae</taxon>
        <taxon>Pleurodeles</taxon>
    </lineage>
</organism>
<evidence type="ECO:0000313" key="3">
    <source>
        <dbReference type="Proteomes" id="UP001066276"/>
    </source>
</evidence>
<name>A0AAV7WAP0_PLEWA</name>